<dbReference type="InterPro" id="IPR050571">
    <property type="entry name" value="Class-IV_PLP-Dep_Aminotrnsfr"/>
</dbReference>
<dbReference type="PANTHER" id="PTHR42743:SF11">
    <property type="entry name" value="AMINODEOXYCHORISMATE LYASE"/>
    <property type="match status" value="1"/>
</dbReference>
<dbReference type="Gene3D" id="3.30.470.10">
    <property type="match status" value="1"/>
</dbReference>
<dbReference type="OrthoDB" id="9805628at2"/>
<keyword evidence="6" id="KW-0808">Transferase</keyword>
<evidence type="ECO:0000313" key="6">
    <source>
        <dbReference type="EMBL" id="TCO70750.1"/>
    </source>
</evidence>
<dbReference type="EMBL" id="SLWV01000024">
    <property type="protein sequence ID" value="TCO70750.1"/>
    <property type="molecule type" value="Genomic_DNA"/>
</dbReference>
<dbReference type="AlphaFoldDB" id="A0A4V2SA91"/>
<dbReference type="Proteomes" id="UP000294919">
    <property type="component" value="Unassembled WGS sequence"/>
</dbReference>
<comment type="similarity">
    <text evidence="2 4">Belongs to the class-IV pyridoxal-phosphate-dependent aminotransferase family.</text>
</comment>
<reference evidence="6 7" key="1">
    <citation type="submission" date="2019-03" db="EMBL/GenBank/DDBJ databases">
        <title>Genomic Encyclopedia of Type Strains, Phase IV (KMG-IV): sequencing the most valuable type-strain genomes for metagenomic binning, comparative biology and taxonomic classification.</title>
        <authorList>
            <person name="Goeker M."/>
        </authorList>
    </citation>
    <scope>NUCLEOTIDE SEQUENCE [LARGE SCALE GENOMIC DNA]</scope>
    <source>
        <strain evidence="6 7">DSM 102940</strain>
    </source>
</reference>
<evidence type="ECO:0000256" key="2">
    <source>
        <dbReference type="ARBA" id="ARBA00009320"/>
    </source>
</evidence>
<dbReference type="CDD" id="cd00449">
    <property type="entry name" value="PLPDE_IV"/>
    <property type="match status" value="1"/>
</dbReference>
<dbReference type="Gene3D" id="3.20.10.10">
    <property type="entry name" value="D-amino Acid Aminotransferase, subunit A, domain 2"/>
    <property type="match status" value="1"/>
</dbReference>
<keyword evidence="7" id="KW-1185">Reference proteome</keyword>
<dbReference type="InterPro" id="IPR043132">
    <property type="entry name" value="BCAT-like_C"/>
</dbReference>
<evidence type="ECO:0000256" key="1">
    <source>
        <dbReference type="ARBA" id="ARBA00001933"/>
    </source>
</evidence>
<accession>A0A4V2SA91</accession>
<evidence type="ECO:0000256" key="5">
    <source>
        <dbReference type="RuleBase" id="RU004516"/>
    </source>
</evidence>
<evidence type="ECO:0000313" key="7">
    <source>
        <dbReference type="Proteomes" id="UP000294919"/>
    </source>
</evidence>
<name>A0A4V2SA91_9FIRM</name>
<dbReference type="GO" id="GO:0005829">
    <property type="term" value="C:cytosol"/>
    <property type="evidence" value="ECO:0007669"/>
    <property type="project" value="TreeGrafter"/>
</dbReference>
<comment type="cofactor">
    <cofactor evidence="1 5">
        <name>pyridoxal 5'-phosphate</name>
        <dbReference type="ChEBI" id="CHEBI:597326"/>
    </cofactor>
</comment>
<dbReference type="InterPro" id="IPR036038">
    <property type="entry name" value="Aminotransferase-like"/>
</dbReference>
<proteinExistence type="inferred from homology"/>
<dbReference type="InterPro" id="IPR018300">
    <property type="entry name" value="Aminotrans_IV_CS"/>
</dbReference>
<evidence type="ECO:0000256" key="4">
    <source>
        <dbReference type="RuleBase" id="RU004106"/>
    </source>
</evidence>
<organism evidence="6 7">
    <name type="scientific">Marinisporobacter balticus</name>
    <dbReference type="NCBI Taxonomy" id="2018667"/>
    <lineage>
        <taxon>Bacteria</taxon>
        <taxon>Bacillati</taxon>
        <taxon>Bacillota</taxon>
        <taxon>Clostridia</taxon>
        <taxon>Peptostreptococcales</taxon>
        <taxon>Thermotaleaceae</taxon>
        <taxon>Marinisporobacter</taxon>
    </lineage>
</organism>
<sequence>MKREAFLDHYIYNGQAYATEDMDIFDQVCTPIIYEVIRIIDGVPLFLEEHLDRMRKSGDLLGVKIKKSDEEITAEIFELIKINRYKDMNVKLLCSNINGEKQDFFTYFIESHYPEDQVYKKGIHTILYYSERENPNAKVMNTFLRENVNKMIQKEKAYEAILVNNGGYIMEGSRSNMFFVKDEILYTASSKDVLLGVTRKRILKVCKDLDIDVREQAIYEKEISSLDGAFMSGTSVNVLPISSINQVKLNSVCNGLIEKIAEGYKKEMEMYMNRRKFNYLQK</sequence>
<keyword evidence="6" id="KW-0032">Aminotransferase</keyword>
<evidence type="ECO:0000256" key="3">
    <source>
        <dbReference type="ARBA" id="ARBA00022898"/>
    </source>
</evidence>
<dbReference type="PROSITE" id="PS00770">
    <property type="entry name" value="AA_TRANSFER_CLASS_4"/>
    <property type="match status" value="1"/>
</dbReference>
<keyword evidence="3 5" id="KW-0663">Pyridoxal phosphate</keyword>
<dbReference type="Pfam" id="PF01063">
    <property type="entry name" value="Aminotran_4"/>
    <property type="match status" value="1"/>
</dbReference>
<dbReference type="SUPFAM" id="SSF56752">
    <property type="entry name" value="D-aminoacid aminotransferase-like PLP-dependent enzymes"/>
    <property type="match status" value="1"/>
</dbReference>
<comment type="caution">
    <text evidence="6">The sequence shown here is derived from an EMBL/GenBank/DDBJ whole genome shotgun (WGS) entry which is preliminary data.</text>
</comment>
<protein>
    <submittedName>
        <fullName evidence="6">Branched-chain amino acid aminotransferase</fullName>
    </submittedName>
</protein>
<gene>
    <name evidence="6" type="ORF">EV214_12438</name>
</gene>
<dbReference type="PANTHER" id="PTHR42743">
    <property type="entry name" value="AMINO-ACID AMINOTRANSFERASE"/>
    <property type="match status" value="1"/>
</dbReference>
<dbReference type="GO" id="GO:0008483">
    <property type="term" value="F:transaminase activity"/>
    <property type="evidence" value="ECO:0007669"/>
    <property type="project" value="UniProtKB-KW"/>
</dbReference>
<dbReference type="InterPro" id="IPR001544">
    <property type="entry name" value="Aminotrans_IV"/>
</dbReference>
<dbReference type="GO" id="GO:0046394">
    <property type="term" value="P:carboxylic acid biosynthetic process"/>
    <property type="evidence" value="ECO:0007669"/>
    <property type="project" value="UniProtKB-ARBA"/>
</dbReference>
<dbReference type="InterPro" id="IPR043131">
    <property type="entry name" value="BCAT-like_N"/>
</dbReference>
<dbReference type="RefSeq" id="WP_132246913.1">
    <property type="nucleotide sequence ID" value="NZ_SLWV01000024.1"/>
</dbReference>